<keyword evidence="2" id="KW-0802">TPR repeat</keyword>
<name>V2VUE7_9GAMM</name>
<dbReference type="SUPFAM" id="SSF81901">
    <property type="entry name" value="HCP-like"/>
    <property type="match status" value="1"/>
</dbReference>
<keyword evidence="3" id="KW-0812">Transmembrane</keyword>
<evidence type="ECO:0000256" key="3">
    <source>
        <dbReference type="SAM" id="Phobius"/>
    </source>
</evidence>
<organism evidence="4 5">
    <name type="scientific">Acinetobacter brisouii CIP 110357</name>
    <dbReference type="NCBI Taxonomy" id="1341683"/>
    <lineage>
        <taxon>Bacteria</taxon>
        <taxon>Pseudomonadati</taxon>
        <taxon>Pseudomonadota</taxon>
        <taxon>Gammaproteobacteria</taxon>
        <taxon>Moraxellales</taxon>
        <taxon>Moraxellaceae</taxon>
        <taxon>Acinetobacter</taxon>
    </lineage>
</organism>
<keyword evidence="1" id="KW-0677">Repeat</keyword>
<evidence type="ECO:0000313" key="5">
    <source>
        <dbReference type="Proteomes" id="UP000018418"/>
    </source>
</evidence>
<dbReference type="PANTHER" id="PTHR44943:SF8">
    <property type="entry name" value="TPR REPEAT-CONTAINING PROTEIN MJ0263"/>
    <property type="match status" value="1"/>
</dbReference>
<evidence type="ECO:0000256" key="1">
    <source>
        <dbReference type="ARBA" id="ARBA00022737"/>
    </source>
</evidence>
<accession>V2VUE7</accession>
<reference evidence="4 5" key="1">
    <citation type="submission" date="2013-10" db="EMBL/GenBank/DDBJ databases">
        <title>The Genome Sequence of Acinetobacter brisouii CIP 110357.</title>
        <authorList>
            <consortium name="The Broad Institute Genomics Platform"/>
            <consortium name="The Broad Institute Genome Sequencing Center for Infectious Disease"/>
            <person name="Cerqueira G."/>
            <person name="Feldgarden M."/>
            <person name="Courvalin P."/>
            <person name="Grillot-Courvalin C."/>
            <person name="Clermont D."/>
            <person name="Rocha E."/>
            <person name="Yoon E.-J."/>
            <person name="Nemec A."/>
            <person name="Young S.K."/>
            <person name="Zeng Q."/>
            <person name="Gargeya S."/>
            <person name="Fitzgerald M."/>
            <person name="Abouelleil A."/>
            <person name="Alvarado L."/>
            <person name="Berlin A.M."/>
            <person name="Chapman S.B."/>
            <person name="Gainer-Dewar J."/>
            <person name="Goldberg J."/>
            <person name="Gnerre S."/>
            <person name="Griggs A."/>
            <person name="Gujja S."/>
            <person name="Hansen M."/>
            <person name="Howarth C."/>
            <person name="Imamovic A."/>
            <person name="Ireland A."/>
            <person name="Larimer J."/>
            <person name="McCowan C."/>
            <person name="Murphy C."/>
            <person name="Pearson M."/>
            <person name="Poon T.W."/>
            <person name="Priest M."/>
            <person name="Roberts A."/>
            <person name="Saif S."/>
            <person name="Shea T."/>
            <person name="Sykes S."/>
            <person name="Wortman J."/>
            <person name="Nusbaum C."/>
            <person name="Birren B."/>
        </authorList>
    </citation>
    <scope>NUCLEOTIDE SEQUENCE [LARGE SCALE GENOMIC DNA]</scope>
    <source>
        <strain evidence="4 5">CIP 110357</strain>
    </source>
</reference>
<dbReference type="STRING" id="396323.VH98_01640"/>
<dbReference type="PANTHER" id="PTHR44943">
    <property type="entry name" value="CELLULOSE SYNTHASE OPERON PROTEIN C"/>
    <property type="match status" value="1"/>
</dbReference>
<protein>
    <recommendedName>
        <fullName evidence="6">Tetratricopeptide repeat protein</fullName>
    </recommendedName>
</protein>
<gene>
    <name evidence="4" type="ORF">P255_01865</name>
</gene>
<dbReference type="SUPFAM" id="SSF48452">
    <property type="entry name" value="TPR-like"/>
    <property type="match status" value="1"/>
</dbReference>
<evidence type="ECO:0000313" key="4">
    <source>
        <dbReference type="EMBL" id="ESK51354.1"/>
    </source>
</evidence>
<keyword evidence="3" id="KW-0472">Membrane</keyword>
<dbReference type="EMBL" id="AYEU01000006">
    <property type="protein sequence ID" value="ESK51354.1"/>
    <property type="molecule type" value="Genomic_DNA"/>
</dbReference>
<dbReference type="InterPro" id="IPR019734">
    <property type="entry name" value="TPR_rpt"/>
</dbReference>
<sequence length="594" mass="67724">MHHRCHNKHKYLDKEILQQTIRQQSCMLIRRYSSTILLLGSITLCAYNYTYAQNTVAHYNPLPLQQTMIAEFALQYQQTATALHNYTVLAIHNSSTAVKQRALDIALDENDLPSALDIATHWVNQDPTDVPALFYLAHIALKTHKYELTAQTLDKILNIDPDADLAEIVAGIAPDSQEDRTTLLKTLRSSKARSNPSILVMIASLEAQDNQLDQALKDIQRALRKRQNVTSFILLKANILDASGNQDATIKWYAKSSRQHPYNLEVRLAEAKYLIKIGQSELGLKKLESVIRKWPSADEPIFIAGLTSIDLKRYDQAEGFLLQLKNSSQYQNDAYYYLAINAERKQHYETAKAYYRLVDGSLYTVSRRSLVTIYDKENKLSDALRFLTQERVNYPQHASFLYQLQAEILKKLNHKLAAIELLDEAIHNLPDDPDLIYAQVLLLDPYQDKDRLEQDLNKLLSIEPNSPTYLNAYAYTLALQNRRLGDARKYVEHALEYAPDQASILDTYGLITFLQNDLATAIPALENAYLLNENVGTGVRLAKALYLRGNMQKFADLLQELKQKHPNNPQVIQLNSLLLSQQQKMSLVHHASVH</sequence>
<dbReference type="SMART" id="SM00028">
    <property type="entry name" value="TPR"/>
    <property type="match status" value="5"/>
</dbReference>
<evidence type="ECO:0008006" key="6">
    <source>
        <dbReference type="Google" id="ProtNLM"/>
    </source>
</evidence>
<feature type="transmembrane region" description="Helical" evidence="3">
    <location>
        <begin position="32"/>
        <end position="51"/>
    </location>
</feature>
<keyword evidence="3" id="KW-1133">Transmembrane helix</keyword>
<comment type="caution">
    <text evidence="4">The sequence shown here is derived from an EMBL/GenBank/DDBJ whole genome shotgun (WGS) entry which is preliminary data.</text>
</comment>
<dbReference type="InterPro" id="IPR011990">
    <property type="entry name" value="TPR-like_helical_dom_sf"/>
</dbReference>
<dbReference type="PATRIC" id="fig|1341683.3.peg.1853"/>
<proteinExistence type="predicted"/>
<dbReference type="HOGENOM" id="CLU_007251_4_1_6"/>
<keyword evidence="5" id="KW-1185">Reference proteome</keyword>
<dbReference type="Proteomes" id="UP000018418">
    <property type="component" value="Unassembled WGS sequence"/>
</dbReference>
<dbReference type="Pfam" id="PF13432">
    <property type="entry name" value="TPR_16"/>
    <property type="match status" value="1"/>
</dbReference>
<dbReference type="Gene3D" id="1.25.40.10">
    <property type="entry name" value="Tetratricopeptide repeat domain"/>
    <property type="match status" value="3"/>
</dbReference>
<evidence type="ECO:0000256" key="2">
    <source>
        <dbReference type="ARBA" id="ARBA00022803"/>
    </source>
</evidence>
<dbReference type="InterPro" id="IPR051685">
    <property type="entry name" value="Ycf3/AcsC/BcsC/TPR_MFPF"/>
</dbReference>
<dbReference type="AlphaFoldDB" id="V2VUE7"/>